<protein>
    <submittedName>
        <fullName evidence="1">Uncharacterized protein</fullName>
    </submittedName>
</protein>
<sequence length="172" mass="19712">MKKSERKEDEVREKQETVSEIFSYSSSNLLNSCSSSVFTSSVGILEEEQIRDDLTWKEIQELNEASKFGDTFSSEQVRIISRNQGKEGSLSTHQGKMTNHKFLVTSNELDSDLSVNISPSFGEVDDFLLYVCMRMDDRHTLVEYDYVDKIVLDCELKRFEASNMLNMGKHGL</sequence>
<keyword evidence="2" id="KW-1185">Reference proteome</keyword>
<proteinExistence type="predicted"/>
<reference evidence="2" key="1">
    <citation type="journal article" date="2011" name="Nature">
        <title>Genome sequence and analysis of the tuber crop potato.</title>
        <authorList>
            <consortium name="The Potato Genome Sequencing Consortium"/>
        </authorList>
    </citation>
    <scope>NUCLEOTIDE SEQUENCE [LARGE SCALE GENOMIC DNA]</scope>
    <source>
        <strain evidence="2">cv. DM1-3 516 R44</strain>
    </source>
</reference>
<accession>M1DSB8</accession>
<dbReference type="Proteomes" id="UP000011115">
    <property type="component" value="Unassembled WGS sequence"/>
</dbReference>
<dbReference type="Gramene" id="PGSC0003DMT400093614">
    <property type="protein sequence ID" value="PGSC0003DMT400093614"/>
    <property type="gene ID" value="PGSC0003DMG400043185"/>
</dbReference>
<dbReference type="EnsemblPlants" id="PGSC0003DMT400093614">
    <property type="protein sequence ID" value="PGSC0003DMT400093614"/>
    <property type="gene ID" value="PGSC0003DMG400043185"/>
</dbReference>
<dbReference type="AlphaFoldDB" id="M1DSB8"/>
<evidence type="ECO:0000313" key="1">
    <source>
        <dbReference type="EnsemblPlants" id="PGSC0003DMT400093614"/>
    </source>
</evidence>
<dbReference type="HOGENOM" id="CLU_1557935_0_0_1"/>
<evidence type="ECO:0000313" key="2">
    <source>
        <dbReference type="Proteomes" id="UP000011115"/>
    </source>
</evidence>
<organism evidence="1 2">
    <name type="scientific">Solanum tuberosum</name>
    <name type="common">Potato</name>
    <dbReference type="NCBI Taxonomy" id="4113"/>
    <lineage>
        <taxon>Eukaryota</taxon>
        <taxon>Viridiplantae</taxon>
        <taxon>Streptophyta</taxon>
        <taxon>Embryophyta</taxon>
        <taxon>Tracheophyta</taxon>
        <taxon>Spermatophyta</taxon>
        <taxon>Magnoliopsida</taxon>
        <taxon>eudicotyledons</taxon>
        <taxon>Gunneridae</taxon>
        <taxon>Pentapetalae</taxon>
        <taxon>asterids</taxon>
        <taxon>lamiids</taxon>
        <taxon>Solanales</taxon>
        <taxon>Solanaceae</taxon>
        <taxon>Solanoideae</taxon>
        <taxon>Solaneae</taxon>
        <taxon>Solanum</taxon>
    </lineage>
</organism>
<dbReference type="InParanoid" id="M1DSB8"/>
<name>M1DSB8_SOLTU</name>
<dbReference type="PaxDb" id="4113-PGSC0003DMT400093614"/>
<reference evidence="1" key="2">
    <citation type="submission" date="2015-06" db="UniProtKB">
        <authorList>
            <consortium name="EnsemblPlants"/>
        </authorList>
    </citation>
    <scope>IDENTIFICATION</scope>
    <source>
        <strain evidence="1">DM1-3 516 R44</strain>
    </source>
</reference>